<comment type="caution">
    <text evidence="1">The sequence shown here is derived from an EMBL/GenBank/DDBJ whole genome shotgun (WGS) entry which is preliminary data.</text>
</comment>
<organism evidence="1 2">
    <name type="scientific">Gluconacetobacter aggeris</name>
    <dbReference type="NCBI Taxonomy" id="1286186"/>
    <lineage>
        <taxon>Bacteria</taxon>
        <taxon>Pseudomonadati</taxon>
        <taxon>Pseudomonadota</taxon>
        <taxon>Alphaproteobacteria</taxon>
        <taxon>Acetobacterales</taxon>
        <taxon>Acetobacteraceae</taxon>
        <taxon>Gluconacetobacter</taxon>
    </lineage>
</organism>
<name>A0A7W4IW51_9PROT</name>
<evidence type="ECO:0000313" key="2">
    <source>
        <dbReference type="Proteomes" id="UP000559860"/>
    </source>
</evidence>
<evidence type="ECO:0008006" key="3">
    <source>
        <dbReference type="Google" id="ProtNLM"/>
    </source>
</evidence>
<dbReference type="EMBL" id="JABEQD010000017">
    <property type="protein sequence ID" value="MBB2170146.1"/>
    <property type="molecule type" value="Genomic_DNA"/>
</dbReference>
<accession>A0A7W4IW51</accession>
<keyword evidence="2" id="KW-1185">Reference proteome</keyword>
<dbReference type="AlphaFoldDB" id="A0A7W4IW51"/>
<sequence>MSEPVFPDLPDSVLARIVGDMHRNGFGVAYDSIDPARLAVLQDFVAGKIAAVGGEYVALTGPGAVSGTMLEALSLSPEFNRACRTIYRMGTGRVGPDVPFYQVLRGLSGKTGEKHAYFFHYDSYVITALVPILMPSVGKAGDLIMFPNLRGIRKTYLANLLDKVLLDNRLTQIVLRRGATSGRLRFTRVRMKPGNVYFFWGYRSVHANEPCDRDQIRATALFHYANPHADSGVRRLTSREAPVD</sequence>
<protein>
    <recommendedName>
        <fullName evidence="3">Phytanoyl-CoA dioxygenase PhyH</fullName>
    </recommendedName>
</protein>
<evidence type="ECO:0000313" key="1">
    <source>
        <dbReference type="EMBL" id="MBB2170146.1"/>
    </source>
</evidence>
<proteinExistence type="predicted"/>
<reference evidence="1 2" key="1">
    <citation type="submission" date="2020-04" db="EMBL/GenBank/DDBJ databases">
        <title>Description of novel Gluconacetobacter.</title>
        <authorList>
            <person name="Sombolestani A."/>
        </authorList>
    </citation>
    <scope>NUCLEOTIDE SEQUENCE [LARGE SCALE GENOMIC DNA]</scope>
    <source>
        <strain evidence="1 2">LMG 27801</strain>
    </source>
</reference>
<dbReference type="Proteomes" id="UP000559860">
    <property type="component" value="Unassembled WGS sequence"/>
</dbReference>
<gene>
    <name evidence="1" type="ORF">HLH36_17655</name>
</gene>